<feature type="region of interest" description="Disordered" evidence="1">
    <location>
        <begin position="1"/>
        <end position="50"/>
    </location>
</feature>
<evidence type="ECO:0000313" key="2">
    <source>
        <dbReference type="EMBL" id="GBU06080.1"/>
    </source>
</evidence>
<proteinExistence type="predicted"/>
<evidence type="ECO:0000256" key="1">
    <source>
        <dbReference type="SAM" id="MobiDB-lite"/>
    </source>
</evidence>
<evidence type="ECO:0000313" key="3">
    <source>
        <dbReference type="Proteomes" id="UP000702954"/>
    </source>
</evidence>
<name>A0ABQ0R0G9_9FIRM</name>
<feature type="compositionally biased region" description="Basic and acidic residues" evidence="1">
    <location>
        <begin position="1"/>
        <end position="15"/>
    </location>
</feature>
<feature type="compositionally biased region" description="Basic and acidic residues" evidence="1">
    <location>
        <begin position="29"/>
        <end position="50"/>
    </location>
</feature>
<dbReference type="Proteomes" id="UP000702954">
    <property type="component" value="Unassembled WGS sequence"/>
</dbReference>
<accession>A0ABQ0R0G9</accession>
<sequence length="50" mass="5641">MDTLHGKGYERKKENSFGIGISASCTTGRESDRLGREEKRKRGIPDLGRF</sequence>
<dbReference type="PROSITE" id="PS51257">
    <property type="entry name" value="PROKAR_LIPOPROTEIN"/>
    <property type="match status" value="1"/>
</dbReference>
<protein>
    <submittedName>
        <fullName evidence="2">Uncharacterized protein</fullName>
    </submittedName>
</protein>
<comment type="caution">
    <text evidence="2">The sequence shown here is derived from an EMBL/GenBank/DDBJ whole genome shotgun (WGS) entry which is preliminary data.</text>
</comment>
<dbReference type="EMBL" id="BHEO01000008">
    <property type="protein sequence ID" value="GBU06080.1"/>
    <property type="molecule type" value="Genomic_DNA"/>
</dbReference>
<organism evidence="2 3">
    <name type="scientific">Faecalimonas umbilicata</name>
    <dbReference type="NCBI Taxonomy" id="1912855"/>
    <lineage>
        <taxon>Bacteria</taxon>
        <taxon>Bacillati</taxon>
        <taxon>Bacillota</taxon>
        <taxon>Clostridia</taxon>
        <taxon>Lachnospirales</taxon>
        <taxon>Lachnospiraceae</taxon>
        <taxon>Faecalimonas</taxon>
    </lineage>
</organism>
<gene>
    <name evidence="2" type="ORF">FAEUMB_26210</name>
</gene>
<reference evidence="2 3" key="1">
    <citation type="journal article" date="2018" name="Int. J. Syst. Evol. Microbiol.">
        <title>Draft Genome Sequence of Faecalimonas umbilicata JCM 30896T, an Acetate-Producing Bacterium Isolated from Human Feces.</title>
        <authorList>
            <person name="Sakamoto M."/>
            <person name="Ikeyama N."/>
            <person name="Yuki M."/>
            <person name="Ohkuma M."/>
        </authorList>
    </citation>
    <scope>NUCLEOTIDE SEQUENCE [LARGE SCALE GENOMIC DNA]</scope>
    <source>
        <strain evidence="2 3">EGH7</strain>
    </source>
</reference>
<keyword evidence="3" id="KW-1185">Reference proteome</keyword>